<organism evidence="2 3">
    <name type="scientific">Algoriphagus alkaliphilus</name>
    <dbReference type="NCBI Taxonomy" id="279824"/>
    <lineage>
        <taxon>Bacteria</taxon>
        <taxon>Pseudomonadati</taxon>
        <taxon>Bacteroidota</taxon>
        <taxon>Cytophagia</taxon>
        <taxon>Cytophagales</taxon>
        <taxon>Cyclobacteriaceae</taxon>
        <taxon>Algoriphagus</taxon>
    </lineage>
</organism>
<dbReference type="Gene3D" id="3.40.50.1820">
    <property type="entry name" value="alpha/beta hydrolase"/>
    <property type="match status" value="1"/>
</dbReference>
<dbReference type="Pfam" id="PF00561">
    <property type="entry name" value="Abhydrolase_1"/>
    <property type="match status" value="1"/>
</dbReference>
<dbReference type="RefSeq" id="WP_092728586.1">
    <property type="nucleotide sequence ID" value="NZ_FMXE01000004.1"/>
</dbReference>
<proteinExistence type="predicted"/>
<gene>
    <name evidence="2" type="ORF">SAMN03080617_00741</name>
</gene>
<reference evidence="3" key="1">
    <citation type="submission" date="2016-10" db="EMBL/GenBank/DDBJ databases">
        <authorList>
            <person name="Varghese N."/>
            <person name="Submissions S."/>
        </authorList>
    </citation>
    <scope>NUCLEOTIDE SEQUENCE [LARGE SCALE GENOMIC DNA]</scope>
    <source>
        <strain evidence="3">DSM 22703</strain>
    </source>
</reference>
<dbReference type="InterPro" id="IPR029058">
    <property type="entry name" value="AB_hydrolase_fold"/>
</dbReference>
<evidence type="ECO:0000259" key="1">
    <source>
        <dbReference type="Pfam" id="PF00561"/>
    </source>
</evidence>
<evidence type="ECO:0000313" key="3">
    <source>
        <dbReference type="Proteomes" id="UP000198756"/>
    </source>
</evidence>
<protein>
    <submittedName>
        <fullName evidence="2">Pimeloyl-ACP methyl ester carboxylesterase</fullName>
    </submittedName>
</protein>
<dbReference type="Proteomes" id="UP000198756">
    <property type="component" value="Unassembled WGS sequence"/>
</dbReference>
<sequence length="304" mass="34949">MKIKFSSAFKSPTEDRQWFENWVDQLEEINARTYEKIEVETGLGKTMIYGLQTSDKALEPLVIFPGARTTALIWDFDRNLDHLLDRFRIYLVETNGLPNLSDGDTPDIKSLDYGHWAAEIMDKLDLKSSYVAGASFGGSICMKLSITNPEKIKVAILYNPGCLQPFSLSLKNLYYNLLPIFSPKRKNVEQFLEKAIFHKPNHFLSPKAWDLLVGYEVFALTRYRDKTQKPYFMNEELRHAKSAIYLILGDHDLLFPVEKSISNAKALISNLKDIQVYQAGHGLETLPLSMLYLKEKIGELEKWE</sequence>
<dbReference type="AlphaFoldDB" id="A0A1G5VWL6"/>
<evidence type="ECO:0000313" key="2">
    <source>
        <dbReference type="EMBL" id="SDA49677.1"/>
    </source>
</evidence>
<dbReference type="SUPFAM" id="SSF53474">
    <property type="entry name" value="alpha/beta-Hydrolases"/>
    <property type="match status" value="1"/>
</dbReference>
<name>A0A1G5VWL6_9BACT</name>
<dbReference type="EMBL" id="FMXE01000004">
    <property type="protein sequence ID" value="SDA49677.1"/>
    <property type="molecule type" value="Genomic_DNA"/>
</dbReference>
<keyword evidence="3" id="KW-1185">Reference proteome</keyword>
<dbReference type="STRING" id="279824.SAMN03080617_00741"/>
<dbReference type="OrthoDB" id="9780932at2"/>
<dbReference type="InterPro" id="IPR000073">
    <property type="entry name" value="AB_hydrolase_1"/>
</dbReference>
<accession>A0A1G5VWL6</accession>
<feature type="domain" description="AB hydrolase-1" evidence="1">
    <location>
        <begin position="60"/>
        <end position="173"/>
    </location>
</feature>